<dbReference type="SUPFAM" id="SSF48403">
    <property type="entry name" value="Ankyrin repeat"/>
    <property type="match status" value="3"/>
</dbReference>
<feature type="repeat" description="ANK" evidence="3">
    <location>
        <begin position="805"/>
        <end position="826"/>
    </location>
</feature>
<evidence type="ECO:0000313" key="5">
    <source>
        <dbReference type="EMBL" id="WZH45846.1"/>
    </source>
</evidence>
<name>A0ABZ2WZB7_9HYPO</name>
<evidence type="ECO:0000259" key="4">
    <source>
        <dbReference type="Pfam" id="PF24883"/>
    </source>
</evidence>
<accession>A0ABZ2WZB7</accession>
<feature type="repeat" description="ANK" evidence="3">
    <location>
        <begin position="519"/>
        <end position="551"/>
    </location>
</feature>
<dbReference type="PANTHER" id="PTHR24198:SF165">
    <property type="entry name" value="ANKYRIN REPEAT-CONTAINING PROTEIN-RELATED"/>
    <property type="match status" value="1"/>
</dbReference>
<sequence length="1170" mass="132281">MLRGLLNSLLVSFPTYLTELTERFQDQQKRYGSYEQKNGWCWNEKELEKLLFRLLIKGTKDQPVVIFVDALDECGEEHAKSILGFFKRLMEIAEREGSSVKICFSSRHFPILGHEIMLRVYVEEKNDKDIRVVVEGQLREIQPDERRHRIENEILLKAHGGFQWAILITKMILNEDAIAARTEDLLSMISSIPPDLDKLYSIILNGGTEDKHEQMIKLFQWVLFAERPLSAQELREALCTDKDMVCTTVSQLRSHEDWSESVSRFETRVRYISRGLVEFQDRDIYEQYEHGGEEWNREAQFIHQSAADFIAQKFFTHATGEPMPGSSVGSGHYEISRSFLKYLTLEEVLEGGDLPRARLSATFPLMPYGVSSLLGHIRAAEAEGIPQNDLIELIQWDQPKRLKMLATIWRIMDPGSTHAPRGWPFLGATVLHIAAAFGSLSLMEAFLQKDTSDLTLRDSEGNTPLHLALRESNEDLALLMLNRSRTWQAEQDDGLSTVSDNGNTERTGYLAYIDATNQDGETPLAFAVSLRADRAIHNLVDAGAEVKHEKSLLFYAISTEDKTLLSKLIQVGANLAGAVYFAIQCMDRSGHCNAILHVLLRDLLGAGADTKRFVGSEIDGYDEADESDDEDFDSDEEAIFLASRHGKTHEISLLLSHGTPATVTDDMGNVALITAIRNRQFEAVKVLLQASPQTVLWKNGVRRSVLGLLFEVVKSGDELLEGIQLLIDGSDGHLTSQEVFNLLVALGDMDVIKIFLQANVDSIQLTKPTEHGSAPIFVAVRRGDRQIVSLLLEDYNIDTSVRDEDGKTTLHIAVAKGDIQMAQLLLLQDTKRVLVSKEDGEGYIPLCRAIIAQDVAMVEILLDPRYVDISQQPVDFQPLLWWTVKHGTLRMAKFLLYKETLNVTQGDENGQTPLWQAIEESYEETTQLRFGTTGINMLVRNKYEQTASWLAVEARKKIAVQRVLESERFDINKEDNKTILKVAFWAMEHEAEHTIRLLLRSSSFSTREEIEQVVRILASWVIERERVYVLLLLFEDEGFNLRTEDEIVMRRLFWLAVRKGNERLVHLIHDSGKFDVNTKDRLGKTPLIHTTESCSEETLRLLLKTGKVDVQATDNEGNTALSIALRKGYTAIADLLSTHIRTTEMVMEPTEGYIAGPRLVKNTECKGHSG</sequence>
<keyword evidence="1" id="KW-0677">Repeat</keyword>
<proteinExistence type="predicted"/>
<dbReference type="InterPro" id="IPR036770">
    <property type="entry name" value="Ankyrin_rpt-contain_sf"/>
</dbReference>
<dbReference type="Gene3D" id="1.25.40.20">
    <property type="entry name" value="Ankyrin repeat-containing domain"/>
    <property type="match status" value="4"/>
</dbReference>
<dbReference type="PROSITE" id="PS50297">
    <property type="entry name" value="ANK_REP_REGION"/>
    <property type="match status" value="2"/>
</dbReference>
<feature type="repeat" description="ANK" evidence="3">
    <location>
        <begin position="460"/>
        <end position="492"/>
    </location>
</feature>
<dbReference type="EMBL" id="CP151263">
    <property type="protein sequence ID" value="WZH45846.1"/>
    <property type="molecule type" value="Genomic_DNA"/>
</dbReference>
<dbReference type="PANTHER" id="PTHR24198">
    <property type="entry name" value="ANKYRIN REPEAT AND PROTEIN KINASE DOMAIN-CONTAINING PROTEIN"/>
    <property type="match status" value="1"/>
</dbReference>
<dbReference type="InterPro" id="IPR002110">
    <property type="entry name" value="Ankyrin_rpt"/>
</dbReference>
<evidence type="ECO:0000313" key="6">
    <source>
        <dbReference type="Proteomes" id="UP001489902"/>
    </source>
</evidence>
<dbReference type="Proteomes" id="UP001489902">
    <property type="component" value="Chromosome 4"/>
</dbReference>
<dbReference type="Pfam" id="PF12796">
    <property type="entry name" value="Ank_2"/>
    <property type="match status" value="4"/>
</dbReference>
<dbReference type="Pfam" id="PF24883">
    <property type="entry name" value="NPHP3_N"/>
    <property type="match status" value="1"/>
</dbReference>
<feature type="domain" description="Nephrocystin 3-like N-terminal" evidence="4">
    <location>
        <begin position="1"/>
        <end position="107"/>
    </location>
</feature>
<keyword evidence="2 3" id="KW-0040">ANK repeat</keyword>
<dbReference type="PROSITE" id="PS50088">
    <property type="entry name" value="ANK_REPEAT"/>
    <property type="match status" value="3"/>
</dbReference>
<gene>
    <name evidence="5" type="ORF">QYS62_006914</name>
</gene>
<keyword evidence="6" id="KW-1185">Reference proteome</keyword>
<evidence type="ECO:0000256" key="2">
    <source>
        <dbReference type="ARBA" id="ARBA00023043"/>
    </source>
</evidence>
<organism evidence="5 6">
    <name type="scientific">Fusarium acuminatum</name>
    <dbReference type="NCBI Taxonomy" id="5515"/>
    <lineage>
        <taxon>Eukaryota</taxon>
        <taxon>Fungi</taxon>
        <taxon>Dikarya</taxon>
        <taxon>Ascomycota</taxon>
        <taxon>Pezizomycotina</taxon>
        <taxon>Sordariomycetes</taxon>
        <taxon>Hypocreomycetidae</taxon>
        <taxon>Hypocreales</taxon>
        <taxon>Nectriaceae</taxon>
        <taxon>Fusarium</taxon>
        <taxon>Fusarium tricinctum species complex</taxon>
    </lineage>
</organism>
<dbReference type="InterPro" id="IPR056884">
    <property type="entry name" value="NPHP3-like_N"/>
</dbReference>
<evidence type="ECO:0000256" key="3">
    <source>
        <dbReference type="PROSITE-ProRule" id="PRU00023"/>
    </source>
</evidence>
<protein>
    <submittedName>
        <fullName evidence="5">Ankyrin protein 3</fullName>
    </submittedName>
</protein>
<evidence type="ECO:0000256" key="1">
    <source>
        <dbReference type="ARBA" id="ARBA00022737"/>
    </source>
</evidence>
<reference evidence="5 6" key="1">
    <citation type="submission" date="2024-04" db="EMBL/GenBank/DDBJ databases">
        <title>Complete genome sequence of Fusarium acuminatum.</title>
        <authorList>
            <person name="Lan B."/>
        </authorList>
    </citation>
    <scope>NUCLEOTIDE SEQUENCE [LARGE SCALE GENOMIC DNA]</scope>
    <source>
        <strain evidence="5">1A</strain>
    </source>
</reference>
<dbReference type="SMART" id="SM00248">
    <property type="entry name" value="ANK"/>
    <property type="match status" value="14"/>
</dbReference>